<dbReference type="PANTHER" id="PTHR14052:SF0">
    <property type="entry name" value="ORIGIN RECOGNITION COMPLEX SUBUNIT 2"/>
    <property type="match status" value="1"/>
</dbReference>
<dbReference type="OrthoDB" id="346673at2759"/>
<evidence type="ECO:0000256" key="1">
    <source>
        <dbReference type="RuleBase" id="RU368084"/>
    </source>
</evidence>
<dbReference type="Proteomes" id="UP000010094">
    <property type="component" value="Chromosome X"/>
</dbReference>
<protein>
    <recommendedName>
        <fullName evidence="1">Origin recognition complex subunit 2</fullName>
    </recommendedName>
</protein>
<dbReference type="GO" id="GO:0003688">
    <property type="term" value="F:DNA replication origin binding"/>
    <property type="evidence" value="ECO:0007669"/>
    <property type="project" value="UniProtKB-UniRule"/>
</dbReference>
<comment type="subcellular location">
    <subcellularLocation>
        <location evidence="1">Nucleus</location>
    </subcellularLocation>
</comment>
<dbReference type="PANTHER" id="PTHR14052">
    <property type="entry name" value="ORIGIN RECOGNITION COMPLEX SUBUNIT 2"/>
    <property type="match status" value="1"/>
</dbReference>
<dbReference type="InterPro" id="IPR007220">
    <property type="entry name" value="ORC2"/>
</dbReference>
<dbReference type="GeneID" id="20564532"/>
<dbReference type="InterPro" id="IPR056772">
    <property type="entry name" value="RecA-like_ORC2"/>
</dbReference>
<comment type="subunit">
    <text evidence="1">Component of the origin recognition complex (ORC).</text>
</comment>
<dbReference type="RefSeq" id="XP_009265414.1">
    <property type="nucleotide sequence ID" value="XM_009267139.1"/>
</dbReference>
<proteinExistence type="inferred from homology"/>
<dbReference type="VEuPathDB" id="MicrosporidiaDB:EROM_101020"/>
<accession>I7ATV3</accession>
<keyword evidence="4" id="KW-1185">Reference proteome</keyword>
<comment type="similarity">
    <text evidence="1">Belongs to the ORC2 family.</text>
</comment>
<evidence type="ECO:0000313" key="4">
    <source>
        <dbReference type="Proteomes" id="UP000010094"/>
    </source>
</evidence>
<sequence>MSQNLTDFHLNCKKEYNVLTRSFNILFYGYGSKKPLLKKMFPTAIYLNCRTMGRHEILAEIVDTVRRRSRLETQRVSKTSTIKDIDEAIGTRKEKYKLIMANFDFSMLEFSGLKNFAILGTIEGVDIRFSLEDIERFNFIFRDLTTFDPYEEEIIGIHLGATKVEASSRVVSSVPRNSRVVLKEILLCNEDTVSLSELFERTKRKLFLTSKASVLSMISEFIDHGLLKIKNGTEVVVCMSPTEKKEIAKELDCL</sequence>
<evidence type="ECO:0000259" key="2">
    <source>
        <dbReference type="Pfam" id="PF04084"/>
    </source>
</evidence>
<dbReference type="GO" id="GO:0006260">
    <property type="term" value="P:DNA replication"/>
    <property type="evidence" value="ECO:0007669"/>
    <property type="project" value="UniProtKB-UniRule"/>
</dbReference>
<comment type="function">
    <text evidence="1">Component of the origin recognition complex (ORC) that binds origins of replication. DNA-binding is ATP-dependent. ORC is required to assemble the pre-replication complex necessary to initiate DNA replication.</text>
</comment>
<dbReference type="AlphaFoldDB" id="I7ATV3"/>
<dbReference type="KEGG" id="ero:EROM_101020"/>
<dbReference type="Pfam" id="PF04084">
    <property type="entry name" value="RecA-like_ORC2"/>
    <property type="match status" value="1"/>
</dbReference>
<organism evidence="3 4">
    <name type="scientific">Encephalitozoon romaleae (strain SJ-2008)</name>
    <name type="common">Microsporidian parasite</name>
    <dbReference type="NCBI Taxonomy" id="1178016"/>
    <lineage>
        <taxon>Eukaryota</taxon>
        <taxon>Fungi</taxon>
        <taxon>Fungi incertae sedis</taxon>
        <taxon>Microsporidia</taxon>
        <taxon>Unikaryonidae</taxon>
        <taxon>Encephalitozoon</taxon>
    </lineage>
</organism>
<dbReference type="GO" id="GO:0005664">
    <property type="term" value="C:nuclear origin of replication recognition complex"/>
    <property type="evidence" value="ECO:0007669"/>
    <property type="project" value="UniProtKB-UniRule"/>
</dbReference>
<gene>
    <name evidence="3" type="ordered locus">EROM_101020</name>
</gene>
<dbReference type="EMBL" id="CP003529">
    <property type="protein sequence ID" value="AFN83917.1"/>
    <property type="molecule type" value="Genomic_DNA"/>
</dbReference>
<reference evidence="3 4" key="1">
    <citation type="journal article" date="2012" name="Proc. Natl. Acad. Sci. U.S.A.">
        <title>Gain and loss of multiple functionally related, horizontally transferred genes in the reduced genomes of two microsporidian parasites.</title>
        <authorList>
            <person name="Pombert J.-F."/>
            <person name="Selman M."/>
            <person name="Burki F."/>
            <person name="Bardell F.T."/>
            <person name="Farinelli L."/>
            <person name="Solter L.F."/>
            <person name="Whitman D.W."/>
            <person name="Weiss L.M."/>
            <person name="Corradi N."/>
            <person name="Keeling P.J."/>
        </authorList>
    </citation>
    <scope>NUCLEOTIDE SEQUENCE [LARGE SCALE GENOMIC DNA]</scope>
    <source>
        <strain evidence="3 4">SJ-2008</strain>
    </source>
</reference>
<feature type="domain" description="Origin recognition complex subunit 2 RecA-like" evidence="2">
    <location>
        <begin position="13"/>
        <end position="112"/>
    </location>
</feature>
<name>I7ATV3_ENCRO</name>
<keyword evidence="1" id="KW-0235">DNA replication</keyword>
<dbReference type="HOGENOM" id="CLU_1138763_0_0_1"/>
<keyword evidence="1" id="KW-0539">Nucleus</keyword>
<evidence type="ECO:0000313" key="3">
    <source>
        <dbReference type="EMBL" id="AFN83917.1"/>
    </source>
</evidence>